<evidence type="ECO:0000256" key="2">
    <source>
        <dbReference type="ARBA" id="ARBA00022614"/>
    </source>
</evidence>
<evidence type="ECO:0000256" key="7">
    <source>
        <dbReference type="SAM" id="Coils"/>
    </source>
</evidence>
<dbReference type="InterPro" id="IPR044640">
    <property type="entry name" value="RU2A"/>
</dbReference>
<dbReference type="FunFam" id="3.80.10.10:FF:000026">
    <property type="entry name" value="U2 small nuclear ribonucleoprotein A"/>
    <property type="match status" value="1"/>
</dbReference>
<evidence type="ECO:0000256" key="4">
    <source>
        <dbReference type="ARBA" id="ARBA00023242"/>
    </source>
</evidence>
<evidence type="ECO:0000256" key="1">
    <source>
        <dbReference type="ARBA" id="ARBA00004123"/>
    </source>
</evidence>
<comment type="caution">
    <text evidence="8">The sequence shown here is derived from an EMBL/GenBank/DDBJ whole genome shotgun (WGS) entry which is preliminary data.</text>
</comment>
<dbReference type="OrthoDB" id="433501at2759"/>
<comment type="subcellular location">
    <subcellularLocation>
        <location evidence="1">Nucleus</location>
    </subcellularLocation>
</comment>
<protein>
    <recommendedName>
        <fullName evidence="6">U2 small nuclear ribonucleoprotein A'</fullName>
    </recommendedName>
</protein>
<feature type="coiled-coil region" evidence="7">
    <location>
        <begin position="197"/>
        <end position="226"/>
    </location>
</feature>
<dbReference type="GO" id="GO:0000398">
    <property type="term" value="P:mRNA splicing, via spliceosome"/>
    <property type="evidence" value="ECO:0007669"/>
    <property type="project" value="InterPro"/>
</dbReference>
<gene>
    <name evidence="8" type="ORF">M501DRAFT_934595</name>
</gene>
<dbReference type="SUPFAM" id="SSF52058">
    <property type="entry name" value="L domain-like"/>
    <property type="match status" value="1"/>
</dbReference>
<dbReference type="GO" id="GO:0030620">
    <property type="term" value="F:U2 snRNA binding"/>
    <property type="evidence" value="ECO:0007669"/>
    <property type="project" value="InterPro"/>
</dbReference>
<keyword evidence="8" id="KW-0687">Ribonucleoprotein</keyword>
<comment type="similarity">
    <text evidence="5">Belongs to the U2 small nuclear ribonucleoprotein A family.</text>
</comment>
<evidence type="ECO:0000256" key="6">
    <source>
        <dbReference type="ARBA" id="ARBA00024238"/>
    </source>
</evidence>
<keyword evidence="2" id="KW-0433">Leucine-rich repeat</keyword>
<keyword evidence="7" id="KW-0175">Coiled coil</keyword>
<dbReference type="AlphaFoldDB" id="A0A9P4VPK9"/>
<evidence type="ECO:0000313" key="8">
    <source>
        <dbReference type="EMBL" id="KAF2838918.1"/>
    </source>
</evidence>
<keyword evidence="9" id="KW-1185">Reference proteome</keyword>
<keyword evidence="3" id="KW-0677">Repeat</keyword>
<dbReference type="InterPro" id="IPR001611">
    <property type="entry name" value="Leu-rich_rpt"/>
</dbReference>
<sequence>MRLTPELIQSSLSYIDPLHERQLDLRGHKITAIENLGVAGAQDSIDLTDNDISVLTNFPLSPRLQTLLLARNRIASIHPSLKQSIPNLATLVLQHNQLSELADLDVLAGFPKLTHLVLLENPVTARENYRYWVLWRCPSVRFLDFQKVKDSEKKKAKELFGTKDAPTSLAAKIMGIKSRTFDVPSENGISSGKSYRVQLTDEEKKRVQERIKNAKSLDEIARLEKELNEGRIPAGIIRDETMTDV</sequence>
<dbReference type="PANTHER" id="PTHR10552">
    <property type="entry name" value="U2 SMALL NUCLEAR RIBONUCLEOPROTEIN A"/>
    <property type="match status" value="1"/>
</dbReference>
<organism evidence="8 9">
    <name type="scientific">Patellaria atrata CBS 101060</name>
    <dbReference type="NCBI Taxonomy" id="1346257"/>
    <lineage>
        <taxon>Eukaryota</taxon>
        <taxon>Fungi</taxon>
        <taxon>Dikarya</taxon>
        <taxon>Ascomycota</taxon>
        <taxon>Pezizomycotina</taxon>
        <taxon>Dothideomycetes</taxon>
        <taxon>Dothideomycetes incertae sedis</taxon>
        <taxon>Patellariales</taxon>
        <taxon>Patellariaceae</taxon>
        <taxon>Patellaria</taxon>
    </lineage>
</organism>
<dbReference type="Gene3D" id="3.80.10.10">
    <property type="entry name" value="Ribonuclease Inhibitor"/>
    <property type="match status" value="1"/>
</dbReference>
<dbReference type="PROSITE" id="PS51450">
    <property type="entry name" value="LRR"/>
    <property type="match status" value="1"/>
</dbReference>
<name>A0A9P4VPK9_9PEZI</name>
<dbReference type="Pfam" id="PF14580">
    <property type="entry name" value="LRR_9"/>
    <property type="match status" value="1"/>
</dbReference>
<keyword evidence="4" id="KW-0539">Nucleus</keyword>
<evidence type="ECO:0000256" key="3">
    <source>
        <dbReference type="ARBA" id="ARBA00022737"/>
    </source>
</evidence>
<dbReference type="EMBL" id="MU006096">
    <property type="protein sequence ID" value="KAF2838918.1"/>
    <property type="molecule type" value="Genomic_DNA"/>
</dbReference>
<proteinExistence type="inferred from homology"/>
<evidence type="ECO:0000313" key="9">
    <source>
        <dbReference type="Proteomes" id="UP000799429"/>
    </source>
</evidence>
<dbReference type="InterPro" id="IPR032675">
    <property type="entry name" value="LRR_dom_sf"/>
</dbReference>
<accession>A0A9P4VPK9</accession>
<dbReference type="GO" id="GO:0005686">
    <property type="term" value="C:U2 snRNP"/>
    <property type="evidence" value="ECO:0007669"/>
    <property type="project" value="TreeGrafter"/>
</dbReference>
<reference evidence="8" key="1">
    <citation type="journal article" date="2020" name="Stud. Mycol.">
        <title>101 Dothideomycetes genomes: a test case for predicting lifestyles and emergence of pathogens.</title>
        <authorList>
            <person name="Haridas S."/>
            <person name="Albert R."/>
            <person name="Binder M."/>
            <person name="Bloem J."/>
            <person name="Labutti K."/>
            <person name="Salamov A."/>
            <person name="Andreopoulos B."/>
            <person name="Baker S."/>
            <person name="Barry K."/>
            <person name="Bills G."/>
            <person name="Bluhm B."/>
            <person name="Cannon C."/>
            <person name="Castanera R."/>
            <person name="Culley D."/>
            <person name="Daum C."/>
            <person name="Ezra D."/>
            <person name="Gonzalez J."/>
            <person name="Henrissat B."/>
            <person name="Kuo A."/>
            <person name="Liang C."/>
            <person name="Lipzen A."/>
            <person name="Lutzoni F."/>
            <person name="Magnuson J."/>
            <person name="Mondo S."/>
            <person name="Nolan M."/>
            <person name="Ohm R."/>
            <person name="Pangilinan J."/>
            <person name="Park H.-J."/>
            <person name="Ramirez L."/>
            <person name="Alfaro M."/>
            <person name="Sun H."/>
            <person name="Tritt A."/>
            <person name="Yoshinaga Y."/>
            <person name="Zwiers L.-H."/>
            <person name="Turgeon B."/>
            <person name="Goodwin S."/>
            <person name="Spatafora J."/>
            <person name="Crous P."/>
            <person name="Grigoriev I."/>
        </authorList>
    </citation>
    <scope>NUCLEOTIDE SEQUENCE</scope>
    <source>
        <strain evidence="8">CBS 101060</strain>
    </source>
</reference>
<evidence type="ECO:0000256" key="5">
    <source>
        <dbReference type="ARBA" id="ARBA00024196"/>
    </source>
</evidence>
<dbReference type="PANTHER" id="PTHR10552:SF6">
    <property type="entry name" value="U2 SMALL NUCLEAR RIBONUCLEOPROTEIN A"/>
    <property type="match status" value="1"/>
</dbReference>
<dbReference type="Proteomes" id="UP000799429">
    <property type="component" value="Unassembled WGS sequence"/>
</dbReference>